<dbReference type="GO" id="GO:0016020">
    <property type="term" value="C:membrane"/>
    <property type="evidence" value="ECO:0007669"/>
    <property type="project" value="InterPro"/>
</dbReference>
<gene>
    <name evidence="3" type="ORF">METZ01_LOCUS94928</name>
</gene>
<dbReference type="SUPFAM" id="SSF103481">
    <property type="entry name" value="Multidrug resistance efflux transporter EmrE"/>
    <property type="match status" value="2"/>
</dbReference>
<keyword evidence="1" id="KW-0812">Transmembrane</keyword>
<feature type="transmembrane region" description="Helical" evidence="1">
    <location>
        <begin position="65"/>
        <end position="84"/>
    </location>
</feature>
<feature type="transmembrane region" description="Helical" evidence="1">
    <location>
        <begin position="34"/>
        <end position="53"/>
    </location>
</feature>
<dbReference type="PANTHER" id="PTHR22911:SF137">
    <property type="entry name" value="SOLUTE CARRIER FAMILY 35 MEMBER G2-RELATED"/>
    <property type="match status" value="1"/>
</dbReference>
<feature type="transmembrane region" description="Helical" evidence="1">
    <location>
        <begin position="180"/>
        <end position="200"/>
    </location>
</feature>
<sequence>MSYGIGFALLSMSLSGINDVIFKHYSVGDRSRGMLLFGVGLIWTLAQWMLTLIQETPLEFNHPTLTFGLMAGVFLTLSNLLLLESFRYLDVSLGTTIYRLNTIGVVLLSFLLLHETFGWIKGFGILLGLVGVFLLYKSKSPQSHQKQLLLFVGLAGIASLFRAAYGVSTKAGLLEDANRNAMLLVIASSWIVGGALYAIFREKRFRLNWEKARFILISSILVVGIANFLMLAVQHGEASTVIPVANMSFVIAILLSTALKMERLSAKKIAAIICAAGSIFLLAQA</sequence>
<keyword evidence="1" id="KW-1133">Transmembrane helix</keyword>
<feature type="transmembrane region" description="Helical" evidence="1">
    <location>
        <begin position="240"/>
        <end position="259"/>
    </location>
</feature>
<name>A0A381VPB8_9ZZZZ</name>
<dbReference type="PANTHER" id="PTHR22911">
    <property type="entry name" value="ACYL-MALONYL CONDENSING ENZYME-RELATED"/>
    <property type="match status" value="1"/>
</dbReference>
<dbReference type="InterPro" id="IPR037185">
    <property type="entry name" value="EmrE-like"/>
</dbReference>
<feature type="transmembrane region" description="Helical" evidence="1">
    <location>
        <begin position="6"/>
        <end position="22"/>
    </location>
</feature>
<dbReference type="InterPro" id="IPR000620">
    <property type="entry name" value="EamA_dom"/>
</dbReference>
<evidence type="ECO:0000259" key="2">
    <source>
        <dbReference type="Pfam" id="PF00892"/>
    </source>
</evidence>
<accession>A0A381VPB8</accession>
<dbReference type="Gene3D" id="1.10.3730.20">
    <property type="match status" value="2"/>
</dbReference>
<feature type="transmembrane region" description="Helical" evidence="1">
    <location>
        <begin position="96"/>
        <end position="113"/>
    </location>
</feature>
<feature type="domain" description="EamA" evidence="2">
    <location>
        <begin position="154"/>
        <end position="282"/>
    </location>
</feature>
<proteinExistence type="predicted"/>
<feature type="transmembrane region" description="Helical" evidence="1">
    <location>
        <begin position="148"/>
        <end position="168"/>
    </location>
</feature>
<reference evidence="3" key="1">
    <citation type="submission" date="2018-05" db="EMBL/GenBank/DDBJ databases">
        <authorList>
            <person name="Lanie J.A."/>
            <person name="Ng W.-L."/>
            <person name="Kazmierczak K.M."/>
            <person name="Andrzejewski T.M."/>
            <person name="Davidsen T.M."/>
            <person name="Wayne K.J."/>
            <person name="Tettelin H."/>
            <person name="Glass J.I."/>
            <person name="Rusch D."/>
            <person name="Podicherti R."/>
            <person name="Tsui H.-C.T."/>
            <person name="Winkler M.E."/>
        </authorList>
    </citation>
    <scope>NUCLEOTIDE SEQUENCE</scope>
</reference>
<evidence type="ECO:0000313" key="3">
    <source>
        <dbReference type="EMBL" id="SVA42074.1"/>
    </source>
</evidence>
<feature type="transmembrane region" description="Helical" evidence="1">
    <location>
        <begin position="119"/>
        <end position="136"/>
    </location>
</feature>
<keyword evidence="1" id="KW-0472">Membrane</keyword>
<feature type="transmembrane region" description="Helical" evidence="1">
    <location>
        <begin position="212"/>
        <end position="234"/>
    </location>
</feature>
<evidence type="ECO:0000256" key="1">
    <source>
        <dbReference type="SAM" id="Phobius"/>
    </source>
</evidence>
<organism evidence="3">
    <name type="scientific">marine metagenome</name>
    <dbReference type="NCBI Taxonomy" id="408172"/>
    <lineage>
        <taxon>unclassified sequences</taxon>
        <taxon>metagenomes</taxon>
        <taxon>ecological metagenomes</taxon>
    </lineage>
</organism>
<dbReference type="AlphaFoldDB" id="A0A381VPB8"/>
<feature type="domain" description="EamA" evidence="2">
    <location>
        <begin position="3"/>
        <end position="136"/>
    </location>
</feature>
<dbReference type="Pfam" id="PF00892">
    <property type="entry name" value="EamA"/>
    <property type="match status" value="2"/>
</dbReference>
<protein>
    <recommendedName>
        <fullName evidence="2">EamA domain-containing protein</fullName>
    </recommendedName>
</protein>
<dbReference type="EMBL" id="UINC01009382">
    <property type="protein sequence ID" value="SVA42074.1"/>
    <property type="molecule type" value="Genomic_DNA"/>
</dbReference>